<organism evidence="1">
    <name type="scientific">Culex pipiens</name>
    <name type="common">House mosquito</name>
    <dbReference type="NCBI Taxonomy" id="7175"/>
    <lineage>
        <taxon>Eukaryota</taxon>
        <taxon>Metazoa</taxon>
        <taxon>Ecdysozoa</taxon>
        <taxon>Arthropoda</taxon>
        <taxon>Hexapoda</taxon>
        <taxon>Insecta</taxon>
        <taxon>Pterygota</taxon>
        <taxon>Neoptera</taxon>
        <taxon>Endopterygota</taxon>
        <taxon>Diptera</taxon>
        <taxon>Nematocera</taxon>
        <taxon>Culicoidea</taxon>
        <taxon>Culicidae</taxon>
        <taxon>Culicinae</taxon>
        <taxon>Culicini</taxon>
        <taxon>Culex</taxon>
        <taxon>Culex</taxon>
    </lineage>
</organism>
<reference evidence="1" key="1">
    <citation type="submission" date="2021-05" db="EMBL/GenBank/DDBJ databases">
        <authorList>
            <person name="Alioto T."/>
            <person name="Alioto T."/>
            <person name="Gomez Garrido J."/>
        </authorList>
    </citation>
    <scope>NUCLEOTIDE SEQUENCE</scope>
</reference>
<sequence length="108" mass="11912">MTTAMRFGWNQLRIPTTMKELAGRKLGRSQDRTALGSIDARVVRMFLPRFGYSSSTSLSNIRKRPSNAVCAIRPSSTRRCSAVTCLGTQPERDVSAMFAKPDSSRTPG</sequence>
<dbReference type="EMBL" id="HBUE01085901">
    <property type="protein sequence ID" value="CAG6479639.1"/>
    <property type="molecule type" value="Transcribed_RNA"/>
</dbReference>
<evidence type="ECO:0000313" key="1">
    <source>
        <dbReference type="EMBL" id="CAG6479639.1"/>
    </source>
</evidence>
<name>A0A8D8FRE5_CULPI</name>
<protein>
    <submittedName>
        <fullName evidence="1">(northern house mosquito) hypothetical protein</fullName>
    </submittedName>
</protein>
<dbReference type="EMBL" id="HBUE01276594">
    <property type="protein sequence ID" value="CAG6566672.1"/>
    <property type="molecule type" value="Transcribed_RNA"/>
</dbReference>
<dbReference type="AlphaFoldDB" id="A0A8D8FRE5"/>
<accession>A0A8D8FRE5</accession>
<dbReference type="EMBL" id="HBUE01171145">
    <property type="protein sequence ID" value="CAG6515171.1"/>
    <property type="molecule type" value="Transcribed_RNA"/>
</dbReference>
<proteinExistence type="predicted"/>
<dbReference type="EMBL" id="HBUE01085904">
    <property type="protein sequence ID" value="CAG6479645.1"/>
    <property type="molecule type" value="Transcribed_RNA"/>
</dbReference>